<dbReference type="GO" id="GO:0003676">
    <property type="term" value="F:nucleic acid binding"/>
    <property type="evidence" value="ECO:0007669"/>
    <property type="project" value="InterPro"/>
</dbReference>
<dbReference type="AlphaFoldDB" id="S0FL63"/>
<evidence type="ECO:0000313" key="4">
    <source>
        <dbReference type="Proteomes" id="UP000014155"/>
    </source>
</evidence>
<dbReference type="InterPro" id="IPR003509">
    <property type="entry name" value="UPF0102_YraN-like"/>
</dbReference>
<dbReference type="HAMAP" id="MF_00048">
    <property type="entry name" value="UPF0102"/>
    <property type="match status" value="1"/>
</dbReference>
<sequence>MTGINTRKLGADGEEKAVQYLLEKKYAILKTNYRVGRLGEIDIIARDAEYICFIEVKTRRTGTCGSPGEAVTAAKQRKIHRIAAIYLSNTGSTCACVRFDVIEIILTKDVNFNSVIKSINHIENAF</sequence>
<dbReference type="STRING" id="1195236.CTER_3086"/>
<organism evidence="3 4">
    <name type="scientific">Ruminiclostridium cellobioparum subsp. termitidis CT1112</name>
    <dbReference type="NCBI Taxonomy" id="1195236"/>
    <lineage>
        <taxon>Bacteria</taxon>
        <taxon>Bacillati</taxon>
        <taxon>Bacillota</taxon>
        <taxon>Clostridia</taxon>
        <taxon>Eubacteriales</taxon>
        <taxon>Oscillospiraceae</taxon>
        <taxon>Ruminiclostridium</taxon>
    </lineage>
</organism>
<protein>
    <recommendedName>
        <fullName evidence="2">UPF0102 protein CTER_3086</fullName>
    </recommendedName>
</protein>
<evidence type="ECO:0000313" key="3">
    <source>
        <dbReference type="EMBL" id="EMS71056.1"/>
    </source>
</evidence>
<comment type="similarity">
    <text evidence="1 2">Belongs to the UPF0102 family.</text>
</comment>
<dbReference type="Proteomes" id="UP000014155">
    <property type="component" value="Unassembled WGS sequence"/>
</dbReference>
<accession>S0FL63</accession>
<name>S0FL63_RUMCE</name>
<evidence type="ECO:0000256" key="1">
    <source>
        <dbReference type="ARBA" id="ARBA00006738"/>
    </source>
</evidence>
<dbReference type="Pfam" id="PF02021">
    <property type="entry name" value="UPF0102"/>
    <property type="match status" value="1"/>
</dbReference>
<dbReference type="NCBIfam" id="NF009154">
    <property type="entry name" value="PRK12497.3-3"/>
    <property type="match status" value="1"/>
</dbReference>
<keyword evidence="4" id="KW-1185">Reference proteome</keyword>
<dbReference type="PATRIC" id="fig|1195236.3.peg.3310"/>
<gene>
    <name evidence="3" type="ORF">CTER_3086</name>
</gene>
<reference evidence="3 4" key="1">
    <citation type="journal article" date="2013" name="Genome Announc.">
        <title>Draft Genome Sequence of the Cellulolytic, Mesophilic, Anaerobic Bacterium Clostridium termitidis Strain CT1112 (DSM 5398).</title>
        <authorList>
            <person name="Lal S."/>
            <person name="Ramachandran U."/>
            <person name="Zhang X."/>
            <person name="Munir R."/>
            <person name="Sparling R."/>
            <person name="Levin D.B."/>
        </authorList>
    </citation>
    <scope>NUCLEOTIDE SEQUENCE [LARGE SCALE GENOMIC DNA]</scope>
    <source>
        <strain evidence="3 4">CT1112</strain>
    </source>
</reference>
<comment type="caution">
    <text evidence="3">The sequence shown here is derived from an EMBL/GenBank/DDBJ whole genome shotgun (WGS) entry which is preliminary data.</text>
</comment>
<dbReference type="CDD" id="cd20736">
    <property type="entry name" value="PoNe_Nuclease"/>
    <property type="match status" value="1"/>
</dbReference>
<proteinExistence type="inferred from homology"/>
<dbReference type="NCBIfam" id="TIGR00252">
    <property type="entry name" value="YraN family protein"/>
    <property type="match status" value="1"/>
</dbReference>
<dbReference type="PANTHER" id="PTHR34039:SF1">
    <property type="entry name" value="UPF0102 PROTEIN YRAN"/>
    <property type="match status" value="1"/>
</dbReference>
<dbReference type="Gene3D" id="3.40.1350.10">
    <property type="match status" value="1"/>
</dbReference>
<dbReference type="eggNOG" id="COG0792">
    <property type="taxonomic scope" value="Bacteria"/>
</dbReference>
<evidence type="ECO:0000256" key="2">
    <source>
        <dbReference type="HAMAP-Rule" id="MF_00048"/>
    </source>
</evidence>
<dbReference type="SUPFAM" id="SSF52980">
    <property type="entry name" value="Restriction endonuclease-like"/>
    <property type="match status" value="1"/>
</dbReference>
<dbReference type="NCBIfam" id="NF009150">
    <property type="entry name" value="PRK12497.1-3"/>
    <property type="match status" value="1"/>
</dbReference>
<dbReference type="EMBL" id="AORV01000043">
    <property type="protein sequence ID" value="EMS71056.1"/>
    <property type="molecule type" value="Genomic_DNA"/>
</dbReference>
<dbReference type="RefSeq" id="WP_004627038.1">
    <property type="nucleotide sequence ID" value="NZ_AORV01000043.1"/>
</dbReference>
<dbReference type="InterPro" id="IPR011335">
    <property type="entry name" value="Restrct_endonuc-II-like"/>
</dbReference>
<dbReference type="InterPro" id="IPR011856">
    <property type="entry name" value="tRNA_endonuc-like_dom_sf"/>
</dbReference>
<dbReference type="PANTHER" id="PTHR34039">
    <property type="entry name" value="UPF0102 PROTEIN YRAN"/>
    <property type="match status" value="1"/>
</dbReference>